<protein>
    <submittedName>
        <fullName evidence="3">Signal peptide protein</fullName>
    </submittedName>
</protein>
<keyword evidence="1" id="KW-0175">Coiled coil</keyword>
<accession>A0A848RGE2</accession>
<evidence type="ECO:0000313" key="3">
    <source>
        <dbReference type="EMBL" id="NMW84346.1"/>
    </source>
</evidence>
<dbReference type="AlphaFoldDB" id="A0A848RGE2"/>
<gene>
    <name evidence="3" type="ORF">HKO22_01130</name>
</gene>
<dbReference type="Gene3D" id="1.10.287.950">
    <property type="entry name" value="Methyl-accepting chemotaxis protein"/>
    <property type="match status" value="2"/>
</dbReference>
<evidence type="ECO:0000313" key="4">
    <source>
        <dbReference type="Proteomes" id="UP000568273"/>
    </source>
</evidence>
<evidence type="ECO:0000256" key="1">
    <source>
        <dbReference type="SAM" id="Coils"/>
    </source>
</evidence>
<dbReference type="InterPro" id="IPR023908">
    <property type="entry name" value="xxxLxxG_rpt"/>
</dbReference>
<dbReference type="EMBL" id="JABDSR010000001">
    <property type="protein sequence ID" value="NMW84346.1"/>
    <property type="molecule type" value="Genomic_DNA"/>
</dbReference>
<proteinExistence type="predicted"/>
<dbReference type="Proteomes" id="UP000568273">
    <property type="component" value="Unassembled WGS sequence"/>
</dbReference>
<name>A0A848RGE2_9FIRM</name>
<dbReference type="NCBIfam" id="TIGR03057">
    <property type="entry name" value="xxxLxxG_by_4"/>
    <property type="match status" value="2"/>
</dbReference>
<dbReference type="SUPFAM" id="SSF58104">
    <property type="entry name" value="Methyl-accepting chemotaxis protein (MCP) signaling domain"/>
    <property type="match status" value="1"/>
</dbReference>
<feature type="signal peptide" evidence="2">
    <location>
        <begin position="1"/>
        <end position="25"/>
    </location>
</feature>
<keyword evidence="2" id="KW-0732">Signal</keyword>
<sequence length="809" mass="88422">MNKKIEKGVITVILSSMILTNTTFAASTIINKSETVYVLKEDDNIKDKTVSVWLNSKEDIKGKDKSNLKNIKNLKTDEKIENKNGYINWDENVKDIYYQGESEENIPIDVKIDYYLDGEKIENNELKGKSGHLKVVISTENNKYVIKKIDGKNTKVYAPYTVIAAMSFPQEVVSNIESKDAKIAKDGKNELVTSVLTPGLKENFETILEDRQMEEFKSEAEIEMDVKNYDPVEAYVVISNELFQNKADLETIDKLRNGVRELEDNSKKLVDASTKLSDAQHKLNSGITELGDGTVKLKDGSNELYEKSGEFEDKLDEVIEKVKPVPGAAQEMYEGGSKLTSGISDYTSAVGKMNEKTGEMKDGAKKLHDGSVELDNGLGKLKDATSQLREGSSKLSKIDELKEEAMSKLIELKNGIGKLSAGATELNAGANKAVESAGELVTGESEFNRNLQMLNSKVQEISVPDLSGIENINVEGDLQSIGQSAKSIGASVNDIKQVIGLLNQIQDPESKAIAQQAISQLAGSAQNIGQNAQSIGVSTNNVAAKLQALSGLSEMSNNLSSLKELKSGMNQLAAASEKINTGIEKLPSGLKELQAGTEKLSNGASEINSQLEKAMSEAASKMDTSELMKLSDSLVKLDDAASKLKDGSSQLREGTEQSEEAVNLFTDAITELNSNSPKLNSGATELTNGLLEFRDKSKLFDDFPRLKTEGIAPMRDGIKKLDNGIIDLNSGAIELKDGGDLIDDNMKIFAEKLAEFKQRGIDELDKKTEELPEFKEIVDTMSELSKKDSSFTGTTEGFDTKYRIIEKIK</sequence>
<reference evidence="3" key="1">
    <citation type="submission" date="2020-04" db="EMBL/GenBank/DDBJ databases">
        <title>Peptoniphilus sp. nov. isolated from swine feces.</title>
        <authorList>
            <person name="Ryu S.W."/>
        </authorList>
    </citation>
    <scope>NUCLEOTIDE SEQUENCE [LARGE SCALE GENOMIC DNA]</scope>
    <source>
        <strain evidence="3">AGMB00490</strain>
    </source>
</reference>
<organism evidence="3 4">
    <name type="scientific">Peptoniphilus faecalis</name>
    <dbReference type="NCBI Taxonomy" id="2731255"/>
    <lineage>
        <taxon>Bacteria</taxon>
        <taxon>Bacillati</taxon>
        <taxon>Bacillota</taxon>
        <taxon>Tissierellia</taxon>
        <taxon>Tissierellales</taxon>
        <taxon>Peptoniphilaceae</taxon>
        <taxon>Peptoniphilus</taxon>
    </lineage>
</organism>
<comment type="caution">
    <text evidence="3">The sequence shown here is derived from an EMBL/GenBank/DDBJ whole genome shotgun (WGS) entry which is preliminary data.</text>
</comment>
<keyword evidence="4" id="KW-1185">Reference proteome</keyword>
<feature type="coiled-coil region" evidence="1">
    <location>
        <begin position="245"/>
        <end position="272"/>
    </location>
</feature>
<evidence type="ECO:0000256" key="2">
    <source>
        <dbReference type="SAM" id="SignalP"/>
    </source>
</evidence>
<feature type="chain" id="PRO_5032922453" evidence="2">
    <location>
        <begin position="26"/>
        <end position="809"/>
    </location>
</feature>
<dbReference type="RefSeq" id="WP_169967932.1">
    <property type="nucleotide sequence ID" value="NZ_JABDSR010000001.1"/>
</dbReference>